<dbReference type="PROSITE" id="PS50142">
    <property type="entry name" value="RNASE_3_2"/>
    <property type="match status" value="1"/>
</dbReference>
<evidence type="ECO:0000259" key="10">
    <source>
        <dbReference type="PROSITE" id="PS50137"/>
    </source>
</evidence>
<dbReference type="Pfam" id="PF00035">
    <property type="entry name" value="dsrm"/>
    <property type="match status" value="1"/>
</dbReference>
<dbReference type="InterPro" id="IPR000999">
    <property type="entry name" value="RNase_III_dom"/>
</dbReference>
<dbReference type="InterPro" id="IPR014720">
    <property type="entry name" value="dsRBD_dom"/>
</dbReference>
<evidence type="ECO:0000256" key="6">
    <source>
        <dbReference type="ARBA" id="ARBA00022801"/>
    </source>
</evidence>
<evidence type="ECO:0000313" key="12">
    <source>
        <dbReference type="EMBL" id="MDR6534163.1"/>
    </source>
</evidence>
<keyword evidence="8" id="KW-0699">rRNA-binding</keyword>
<dbReference type="NCBIfam" id="TIGR02191">
    <property type="entry name" value="RNaseIII"/>
    <property type="match status" value="1"/>
</dbReference>
<keyword evidence="8" id="KW-0460">Magnesium</keyword>
<dbReference type="SMART" id="SM00358">
    <property type="entry name" value="DSRM"/>
    <property type="match status" value="1"/>
</dbReference>
<dbReference type="Proteomes" id="UP001262754">
    <property type="component" value="Unassembled WGS sequence"/>
</dbReference>
<organism evidence="12 13">
    <name type="scientific">Caulobacter rhizosphaerae</name>
    <dbReference type="NCBI Taxonomy" id="2010972"/>
    <lineage>
        <taxon>Bacteria</taxon>
        <taxon>Pseudomonadati</taxon>
        <taxon>Pseudomonadota</taxon>
        <taxon>Alphaproteobacteria</taxon>
        <taxon>Caulobacterales</taxon>
        <taxon>Caulobacteraceae</taxon>
        <taxon>Caulobacter</taxon>
    </lineage>
</organism>
<dbReference type="InterPro" id="IPR036389">
    <property type="entry name" value="RNase_III_sf"/>
</dbReference>
<dbReference type="Gene3D" id="3.30.160.20">
    <property type="match status" value="1"/>
</dbReference>
<dbReference type="SUPFAM" id="SSF54768">
    <property type="entry name" value="dsRNA-binding domain-like"/>
    <property type="match status" value="1"/>
</dbReference>
<gene>
    <name evidence="8" type="primary">rnc</name>
    <name evidence="12" type="ORF">J2800_004934</name>
</gene>
<dbReference type="EC" id="3.1.26.3" evidence="8"/>
<dbReference type="HAMAP" id="MF_00104">
    <property type="entry name" value="RNase_III"/>
    <property type="match status" value="1"/>
</dbReference>
<keyword evidence="8" id="KW-0479">Metal-binding</keyword>
<comment type="caution">
    <text evidence="12">The sequence shown here is derived from an EMBL/GenBank/DDBJ whole genome shotgun (WGS) entry which is preliminary data.</text>
</comment>
<proteinExistence type="inferred from homology"/>
<feature type="active site" evidence="8">
    <location>
        <position position="53"/>
    </location>
</feature>
<feature type="region of interest" description="Disordered" evidence="9">
    <location>
        <begin position="208"/>
        <end position="233"/>
    </location>
</feature>
<sequence length="233" mass="24967">MTDRRAVAVGDLERRIGHTFQDRQLLELALTHASVGDGAKKAGDNEVLEFIGDRVLGLLAAEALAERFPKAKEGELAPRLNALVSRETCARVSRAANVGPALRLSASSSKIGGRETDSILAGAAEALMAALYRDSGLETARRVFLDLWADEFERANQGKPRDPKTALQEWAQGKGKPLPTYAVKDRKGPDHAPVFTVQVTVAGLDPVHAEGRSRQEAEKAAAKALLEREGAGV</sequence>
<dbReference type="CDD" id="cd00593">
    <property type="entry name" value="RIBOc"/>
    <property type="match status" value="1"/>
</dbReference>
<keyword evidence="8" id="KW-0963">Cytoplasm</keyword>
<comment type="caution">
    <text evidence="8">Lacks conserved residue(s) required for the propagation of feature annotation.</text>
</comment>
<evidence type="ECO:0000256" key="5">
    <source>
        <dbReference type="ARBA" id="ARBA00022759"/>
    </source>
</evidence>
<keyword evidence="7 8" id="KW-0694">RNA-binding</keyword>
<evidence type="ECO:0000256" key="2">
    <source>
        <dbReference type="ARBA" id="ARBA00010183"/>
    </source>
</evidence>
<dbReference type="CDD" id="cd10845">
    <property type="entry name" value="DSRM_RNAse_III_family"/>
    <property type="match status" value="1"/>
</dbReference>
<dbReference type="PANTHER" id="PTHR11207:SF0">
    <property type="entry name" value="RIBONUCLEASE 3"/>
    <property type="match status" value="1"/>
</dbReference>
<comment type="catalytic activity">
    <reaction evidence="1 8">
        <text>Endonucleolytic cleavage to 5'-phosphomonoester.</text>
        <dbReference type="EC" id="3.1.26.3"/>
    </reaction>
</comment>
<keyword evidence="8" id="KW-0698">rRNA processing</keyword>
<reference evidence="12 13" key="1">
    <citation type="submission" date="2023-07" db="EMBL/GenBank/DDBJ databases">
        <title>Sorghum-associated microbial communities from plants grown in Nebraska, USA.</title>
        <authorList>
            <person name="Schachtman D."/>
        </authorList>
    </citation>
    <scope>NUCLEOTIDE SEQUENCE [LARGE SCALE GENOMIC DNA]</scope>
    <source>
        <strain evidence="12 13">DS2154</strain>
    </source>
</reference>
<feature type="binding site" evidence="8">
    <location>
        <position position="49"/>
    </location>
    <ligand>
        <name>Mg(2+)</name>
        <dbReference type="ChEBI" id="CHEBI:18420"/>
    </ligand>
</feature>
<dbReference type="GO" id="GO:0004525">
    <property type="term" value="F:ribonuclease III activity"/>
    <property type="evidence" value="ECO:0007669"/>
    <property type="project" value="UniProtKB-EC"/>
</dbReference>
<name>A0ABU1N717_9CAUL</name>
<accession>A0ABU1N717</accession>
<evidence type="ECO:0000256" key="4">
    <source>
        <dbReference type="ARBA" id="ARBA00022722"/>
    </source>
</evidence>
<keyword evidence="8" id="KW-0819">tRNA processing</keyword>
<evidence type="ECO:0000256" key="7">
    <source>
        <dbReference type="ARBA" id="ARBA00022884"/>
    </source>
</evidence>
<dbReference type="PANTHER" id="PTHR11207">
    <property type="entry name" value="RIBONUCLEASE III"/>
    <property type="match status" value="1"/>
</dbReference>
<evidence type="ECO:0000256" key="9">
    <source>
        <dbReference type="SAM" id="MobiDB-lite"/>
    </source>
</evidence>
<protein>
    <recommendedName>
        <fullName evidence="8">Ribonuclease 3</fullName>
        <ecNumber evidence="8">3.1.26.3</ecNumber>
    </recommendedName>
    <alternativeName>
        <fullName evidence="8">Ribonuclease III</fullName>
        <shortName evidence="8">RNase III</shortName>
    </alternativeName>
</protein>
<keyword evidence="13" id="KW-1185">Reference proteome</keyword>
<evidence type="ECO:0000256" key="8">
    <source>
        <dbReference type="HAMAP-Rule" id="MF_00104"/>
    </source>
</evidence>
<keyword evidence="5 8" id="KW-0255">Endonuclease</keyword>
<dbReference type="SMART" id="SM00535">
    <property type="entry name" value="RIBOc"/>
    <property type="match status" value="1"/>
</dbReference>
<evidence type="ECO:0000313" key="13">
    <source>
        <dbReference type="Proteomes" id="UP001262754"/>
    </source>
</evidence>
<evidence type="ECO:0000256" key="3">
    <source>
        <dbReference type="ARBA" id="ARBA00022664"/>
    </source>
</evidence>
<dbReference type="Pfam" id="PF14622">
    <property type="entry name" value="Ribonucleas_3_3"/>
    <property type="match status" value="1"/>
</dbReference>
<comment type="subcellular location">
    <subcellularLocation>
        <location evidence="8">Cytoplasm</location>
    </subcellularLocation>
</comment>
<feature type="domain" description="DRBM" evidence="10">
    <location>
        <begin position="162"/>
        <end position="231"/>
    </location>
</feature>
<comment type="similarity">
    <text evidence="2">Belongs to the ribonuclease III family.</text>
</comment>
<feature type="binding site" evidence="8">
    <location>
        <position position="125"/>
    </location>
    <ligand>
        <name>Mg(2+)</name>
        <dbReference type="ChEBI" id="CHEBI:18420"/>
    </ligand>
</feature>
<evidence type="ECO:0000256" key="1">
    <source>
        <dbReference type="ARBA" id="ARBA00000109"/>
    </source>
</evidence>
<dbReference type="Gene3D" id="1.10.1520.10">
    <property type="entry name" value="Ribonuclease III domain"/>
    <property type="match status" value="1"/>
</dbReference>
<dbReference type="PROSITE" id="PS50137">
    <property type="entry name" value="DS_RBD"/>
    <property type="match status" value="1"/>
</dbReference>
<evidence type="ECO:0000259" key="11">
    <source>
        <dbReference type="PROSITE" id="PS50142"/>
    </source>
</evidence>
<dbReference type="RefSeq" id="WP_310035351.1">
    <property type="nucleotide sequence ID" value="NZ_JAVDRL010000021.1"/>
</dbReference>
<comment type="subunit">
    <text evidence="8">Homodimer.</text>
</comment>
<feature type="domain" description="RNase III" evidence="11">
    <location>
        <begin position="9"/>
        <end position="136"/>
    </location>
</feature>
<dbReference type="EMBL" id="JAVDRL010000021">
    <property type="protein sequence ID" value="MDR6534163.1"/>
    <property type="molecule type" value="Genomic_DNA"/>
</dbReference>
<comment type="function">
    <text evidence="8">Digests double-stranded RNA. Involved in the processing of primary rRNA transcript to yield the immediate precursors to the large and small rRNAs (23S and 16S). Processes some mRNAs, and tRNAs when they are encoded in the rRNA operon. Processes pre-crRNA and tracrRNA of type II CRISPR loci if present in the organism.</text>
</comment>
<dbReference type="InterPro" id="IPR011907">
    <property type="entry name" value="RNase_III"/>
</dbReference>
<keyword evidence="6 8" id="KW-0378">Hydrolase</keyword>
<keyword evidence="3 8" id="KW-0507">mRNA processing</keyword>
<dbReference type="SUPFAM" id="SSF69065">
    <property type="entry name" value="RNase III domain-like"/>
    <property type="match status" value="1"/>
</dbReference>
<feature type="active site" evidence="8">
    <location>
        <position position="125"/>
    </location>
</feature>
<keyword evidence="4 8" id="KW-0540">Nuclease</keyword>
<comment type="cofactor">
    <cofactor evidence="8">
        <name>Mg(2+)</name>
        <dbReference type="ChEBI" id="CHEBI:18420"/>
    </cofactor>
</comment>